<dbReference type="KEGG" id="mrob:HH214_10625"/>
<dbReference type="AlphaFoldDB" id="A0A7L5E3P6"/>
<name>A0A7L5E3P6_9SPHI</name>
<protein>
    <submittedName>
        <fullName evidence="1">Uncharacterized protein</fullName>
    </submittedName>
</protein>
<evidence type="ECO:0000313" key="1">
    <source>
        <dbReference type="EMBL" id="QJD96284.1"/>
    </source>
</evidence>
<dbReference type="Proteomes" id="UP000503278">
    <property type="component" value="Chromosome"/>
</dbReference>
<keyword evidence="2" id="KW-1185">Reference proteome</keyword>
<reference evidence="1 2" key="1">
    <citation type="submission" date="2020-04" db="EMBL/GenBank/DDBJ databases">
        <title>Genome sequencing of novel species.</title>
        <authorList>
            <person name="Heo J."/>
            <person name="Kim S.-J."/>
            <person name="Kim J.-S."/>
            <person name="Hong S.-B."/>
            <person name="Kwon S.-W."/>
        </authorList>
    </citation>
    <scope>NUCLEOTIDE SEQUENCE [LARGE SCALE GENOMIC DNA]</scope>
    <source>
        <strain evidence="1 2">F39-2</strain>
    </source>
</reference>
<organism evidence="1 2">
    <name type="scientific">Mucilaginibacter robiniae</name>
    <dbReference type="NCBI Taxonomy" id="2728022"/>
    <lineage>
        <taxon>Bacteria</taxon>
        <taxon>Pseudomonadati</taxon>
        <taxon>Bacteroidota</taxon>
        <taxon>Sphingobacteriia</taxon>
        <taxon>Sphingobacteriales</taxon>
        <taxon>Sphingobacteriaceae</taxon>
        <taxon>Mucilaginibacter</taxon>
    </lineage>
</organism>
<accession>A0A7L5E3P6</accession>
<dbReference type="EMBL" id="CP051682">
    <property type="protein sequence ID" value="QJD96284.1"/>
    <property type="molecule type" value="Genomic_DNA"/>
</dbReference>
<dbReference type="RefSeq" id="WP_169607514.1">
    <property type="nucleotide sequence ID" value="NZ_CP051682.1"/>
</dbReference>
<sequence length="335" mass="37716">MILGLILLTPPASLGDEDFAYFKYSGKLVASGYLDARKAALALQGIDEVMRFFIIQQNKALIQYDFDIPIQLRRGSWEAVIPQGFGEWLSAVTDTSDSTTTHTLADQEFKEVRTKNVVKAAIKSIKWVLQISKHMGSLSIRKFKSVKFEGAEKPEVPMIGLENGRGEVLYVPEEYLEMYRNCPDSLFDKLMQIVEQGREFEVGFSSAVALDKDDVNARITISIDEKYIFTEEESEETVLFPEWKHGDVVTLEGHITRGNEKANTIGFLFDGHVITCSPLNGNITDYKNVLFTNCLMRGEVDRSGQHNFGNEKRPHIKFSSLKGLSNPNVQLTLFG</sequence>
<evidence type="ECO:0000313" key="2">
    <source>
        <dbReference type="Proteomes" id="UP000503278"/>
    </source>
</evidence>
<proteinExistence type="predicted"/>
<gene>
    <name evidence="1" type="ORF">HH214_10625</name>
</gene>